<reference evidence="2" key="1">
    <citation type="submission" date="2022-09" db="EMBL/GenBank/DDBJ databases">
        <title>Fusarium specimens isolated from Avocado Roots.</title>
        <authorList>
            <person name="Stajich J."/>
            <person name="Roper C."/>
            <person name="Heimlech-Rivalta G."/>
        </authorList>
    </citation>
    <scope>NUCLEOTIDE SEQUENCE</scope>
    <source>
        <strain evidence="2">CF00136</strain>
    </source>
</reference>
<sequence>MTTLAPKEFLEALKSRNATSDWDVLVSYSEKQLNDLLSIRWKRSMESVDLPFSVKIAIGNDGSYLQNSFEVRLGAPALSFETTTGRATLSFPIEGGYKSTVFLKGMEPIDKGSKTITPKAYVVDVSVPMVHMVANVNEKLLAASTSSYSDDLRPENATPVILEHDQELKFGDKGISSSHITFHFDNKKVTAKTRNITGKELEEDGMLTDTADPIANHLKDEKKVKWIEHSIAIVTDREDPAGHESSSLLRPVKCMFNTQPGVLNIFIKVKGGTSTNPTIPPVFQHKGPVGLLPFPSGTEASIIISRYMLINDFLLPNLRKFCKELKSERPIEVSKPASGSGLKLNLRLEEDKTFNFHKVSSGWNWNEFTVKNYKVDFTKNPLYAIVDTGTDGVTPQVTWKWSFHQSLDWRRDVVTVPGRQGRHEVTVGRAKLEANMPKTSRPFAAINDESLNITLSFEDPADEPTLTFTPEERDVPWGENAKLVIGIPAELKELRMALTPFAMSFPKLDFFETQNVFAPGTRFITAKNVLFPDDLVLTGMMARAGDEEKPDVSTGDEVAYSSFISGPEGSSVSVQASPLRPLLDRLYSNNRFLGALSTMSQDGEPQGVVAWLKQQGFAISNDDLKALDAMRTPGPDFDVRFAGGAYKLKAQGLDYQTLFIHCVTRKVYIDGIEAVSKPDEATGKLLVTTGDGKQCFSLEFEVKESMMAGFQGTSWMAEDKQKTSPISGEIFYPWDDATGDQEGSPVEQLWVKEAKKYYAVSLDLTTPLQLPLKEFVHITRAESLFEPASVYILAPVTPPQPALPPSMWKDIPGLIEYPFTAPYRVYKFFQGISKRKAKKLLDKYADLVKLLIANEPIPENVLDEFHNRLEREVNEALRDDKFSDKTAAEIRQLLEKKLRNSLEQSVEAVSLRNAVEQMDALRTTRPAEIDGVVKEAVKKRLDEDIDKANFEPYIENMILSRRAEINYEKAMRDAEAYKEAAEQAKTDYAAHEASIREKQETLDRLRRELGDRNPTPEQRRTMEALKLEIQRLTEKKTDEERKQAESEEKEREKREEGERETETKESRDREAEYHRRMWLRERERSLCPF</sequence>
<dbReference type="EMBL" id="JAOQAZ010000003">
    <property type="protein sequence ID" value="KAJ4269006.1"/>
    <property type="molecule type" value="Genomic_DNA"/>
</dbReference>
<proteinExistence type="predicted"/>
<dbReference type="Proteomes" id="UP001152049">
    <property type="component" value="Unassembled WGS sequence"/>
</dbReference>
<protein>
    <submittedName>
        <fullName evidence="2">Uncharacterized protein</fullName>
    </submittedName>
</protein>
<dbReference type="OrthoDB" id="5231148at2759"/>
<comment type="caution">
    <text evidence="2">The sequence shown here is derived from an EMBL/GenBank/DDBJ whole genome shotgun (WGS) entry which is preliminary data.</text>
</comment>
<keyword evidence="3" id="KW-1185">Reference proteome</keyword>
<gene>
    <name evidence="2" type="ORF">NW762_003079</name>
</gene>
<organism evidence="2 3">
    <name type="scientific">Fusarium torreyae</name>
    <dbReference type="NCBI Taxonomy" id="1237075"/>
    <lineage>
        <taxon>Eukaryota</taxon>
        <taxon>Fungi</taxon>
        <taxon>Dikarya</taxon>
        <taxon>Ascomycota</taxon>
        <taxon>Pezizomycotina</taxon>
        <taxon>Sordariomycetes</taxon>
        <taxon>Hypocreomycetidae</taxon>
        <taxon>Hypocreales</taxon>
        <taxon>Nectriaceae</taxon>
        <taxon>Fusarium</taxon>
    </lineage>
</organism>
<accession>A0A9W8SCK2</accession>
<evidence type="ECO:0000313" key="3">
    <source>
        <dbReference type="Proteomes" id="UP001152049"/>
    </source>
</evidence>
<evidence type="ECO:0000256" key="1">
    <source>
        <dbReference type="SAM" id="MobiDB-lite"/>
    </source>
</evidence>
<evidence type="ECO:0000313" key="2">
    <source>
        <dbReference type="EMBL" id="KAJ4269006.1"/>
    </source>
</evidence>
<dbReference type="AlphaFoldDB" id="A0A9W8SCK2"/>
<feature type="region of interest" description="Disordered" evidence="1">
    <location>
        <begin position="1030"/>
        <end position="1077"/>
    </location>
</feature>
<name>A0A9W8SCK2_9HYPO</name>